<keyword evidence="3" id="KW-1185">Reference proteome</keyword>
<feature type="region of interest" description="Disordered" evidence="1">
    <location>
        <begin position="322"/>
        <end position="346"/>
    </location>
</feature>
<feature type="region of interest" description="Disordered" evidence="1">
    <location>
        <begin position="1"/>
        <end position="27"/>
    </location>
</feature>
<comment type="caution">
    <text evidence="2">The sequence shown here is derived from an EMBL/GenBank/DDBJ whole genome shotgun (WGS) entry which is preliminary data.</text>
</comment>
<dbReference type="Proteomes" id="UP001165090">
    <property type="component" value="Unassembled WGS sequence"/>
</dbReference>
<sequence length="419" mass="43772">QPSKPSFCYNTSNTSPGLDSRPSPFSQSTRRWCTAGCYYSMSLIFSSNCIYHSHGACTSSSQRRVLQLPWRILKNQGQSFLGGPWSSSSCTVASGHGASQLCCAAPPYRLEGLENPTSLLRAQHQPPLRPQPQLVLVQAYAGEESGGCGCGRGCSCENHSSSVAAETASVAGGQLWLIPRGCFIASGPAPLLCATVATAQEVQDSATAASASSGMDLTAVELAAAGVTTVVPPGYVPSLQEPGWEVWLGFVAGVVPFAIGAYEFGKRIIIQLRCEQCGGRGLVPSAGPGRDKYLRKCPQCGGFFPWISWKMFLTSAAAPGNGGPLQQPRGQTSVFYSVPGKPDPAKQAEALSRSQATIDAITEQGPKTQSPSQEQEQGSGGSVSEAAPAVDSAADVTAGHLSVDHEVAETRTLPGNMTN</sequence>
<feature type="region of interest" description="Disordered" evidence="1">
    <location>
        <begin position="363"/>
        <end position="419"/>
    </location>
</feature>
<organism evidence="2 3">
    <name type="scientific">Volvox africanus</name>
    <dbReference type="NCBI Taxonomy" id="51714"/>
    <lineage>
        <taxon>Eukaryota</taxon>
        <taxon>Viridiplantae</taxon>
        <taxon>Chlorophyta</taxon>
        <taxon>core chlorophytes</taxon>
        <taxon>Chlorophyceae</taxon>
        <taxon>CS clade</taxon>
        <taxon>Chlamydomonadales</taxon>
        <taxon>Volvocaceae</taxon>
        <taxon>Volvox</taxon>
    </lineage>
</organism>
<accession>A0ABQ5RPP4</accession>
<dbReference type="PANTHER" id="PTHR36809:SF1">
    <property type="entry name" value="TRANSMEMBRANE PROTEIN"/>
    <property type="match status" value="1"/>
</dbReference>
<feature type="non-terminal residue" evidence="2">
    <location>
        <position position="1"/>
    </location>
</feature>
<dbReference type="EMBL" id="BSDZ01000004">
    <property type="protein sequence ID" value="GLI59535.1"/>
    <property type="molecule type" value="Genomic_DNA"/>
</dbReference>
<proteinExistence type="predicted"/>
<dbReference type="PANTHER" id="PTHR36809">
    <property type="entry name" value="TRANSMEMBRANE PROTEIN"/>
    <property type="match status" value="1"/>
</dbReference>
<gene>
    <name evidence="2" type="ORF">VaNZ11_001429</name>
</gene>
<evidence type="ECO:0000256" key="1">
    <source>
        <dbReference type="SAM" id="MobiDB-lite"/>
    </source>
</evidence>
<name>A0ABQ5RPP4_9CHLO</name>
<feature type="compositionally biased region" description="Low complexity" evidence="1">
    <location>
        <begin position="369"/>
        <end position="385"/>
    </location>
</feature>
<protein>
    <submittedName>
        <fullName evidence="2">Uncharacterized protein</fullName>
    </submittedName>
</protein>
<evidence type="ECO:0000313" key="3">
    <source>
        <dbReference type="Proteomes" id="UP001165090"/>
    </source>
</evidence>
<reference evidence="2 3" key="1">
    <citation type="journal article" date="2023" name="IScience">
        <title>Expanded male sex-determining region conserved during the evolution of homothallism in the green alga Volvox.</title>
        <authorList>
            <person name="Yamamoto K."/>
            <person name="Matsuzaki R."/>
            <person name="Mahakham W."/>
            <person name="Heman W."/>
            <person name="Sekimoto H."/>
            <person name="Kawachi M."/>
            <person name="Minakuchi Y."/>
            <person name="Toyoda A."/>
            <person name="Nozaki H."/>
        </authorList>
    </citation>
    <scope>NUCLEOTIDE SEQUENCE [LARGE SCALE GENOMIC DNA]</scope>
    <source>
        <strain evidence="2 3">NIES-4468</strain>
    </source>
</reference>
<evidence type="ECO:0000313" key="2">
    <source>
        <dbReference type="EMBL" id="GLI59535.1"/>
    </source>
</evidence>